<keyword evidence="3" id="KW-0687">Ribonucleoprotein</keyword>
<proteinExistence type="predicted"/>
<feature type="region of interest" description="Disordered" evidence="1">
    <location>
        <begin position="1"/>
        <end position="42"/>
    </location>
</feature>
<keyword evidence="3" id="KW-0689">Ribosomal protein</keyword>
<evidence type="ECO:0000256" key="1">
    <source>
        <dbReference type="SAM" id="MobiDB-lite"/>
    </source>
</evidence>
<dbReference type="EMBL" id="BMAC01000695">
    <property type="protein sequence ID" value="GFQ01593.1"/>
    <property type="molecule type" value="Genomic_DNA"/>
</dbReference>
<protein>
    <submittedName>
        <fullName evidence="3">60S ribosomal protein l12</fullName>
    </submittedName>
</protein>
<keyword evidence="2" id="KW-0812">Transmembrane</keyword>
<dbReference type="AlphaFoldDB" id="A0A830CTS1"/>
<dbReference type="Proteomes" id="UP000653305">
    <property type="component" value="Unassembled WGS sequence"/>
</dbReference>
<gene>
    <name evidence="3" type="ORF">PHJA_002303200</name>
</gene>
<evidence type="ECO:0000256" key="2">
    <source>
        <dbReference type="SAM" id="Phobius"/>
    </source>
</evidence>
<keyword evidence="4" id="KW-1185">Reference proteome</keyword>
<evidence type="ECO:0000313" key="3">
    <source>
        <dbReference type="EMBL" id="GFQ01593.1"/>
    </source>
</evidence>
<dbReference type="GO" id="GO:0005840">
    <property type="term" value="C:ribosome"/>
    <property type="evidence" value="ECO:0007669"/>
    <property type="project" value="UniProtKB-KW"/>
</dbReference>
<reference evidence="3" key="1">
    <citation type="submission" date="2020-07" db="EMBL/GenBank/DDBJ databases">
        <title>Ethylene signaling mediates host invasion by parasitic plants.</title>
        <authorList>
            <person name="Yoshida S."/>
        </authorList>
    </citation>
    <scope>NUCLEOTIDE SEQUENCE</scope>
    <source>
        <strain evidence="3">Okayama</strain>
    </source>
</reference>
<sequence>RRSVRRRFSHQGARGAGAGLEEDEEHQAQRQHLARRHRRDRQDGDLGELCVGWLYGGREGPQGSAARDYGRRRGASLGLRFCFWIRYLAESFFFFIISPVKFRLYFKLDRRSSNTKPLVLKACSTENVET</sequence>
<accession>A0A830CTS1</accession>
<name>A0A830CTS1_9LAMI</name>
<evidence type="ECO:0000313" key="4">
    <source>
        <dbReference type="Proteomes" id="UP000653305"/>
    </source>
</evidence>
<comment type="caution">
    <text evidence="3">The sequence shown here is derived from an EMBL/GenBank/DDBJ whole genome shotgun (WGS) entry which is preliminary data.</text>
</comment>
<feature type="non-terminal residue" evidence="3">
    <location>
        <position position="1"/>
    </location>
</feature>
<keyword evidence="2" id="KW-0472">Membrane</keyword>
<feature type="transmembrane region" description="Helical" evidence="2">
    <location>
        <begin position="77"/>
        <end position="97"/>
    </location>
</feature>
<organism evidence="3 4">
    <name type="scientific">Phtheirospermum japonicum</name>
    <dbReference type="NCBI Taxonomy" id="374723"/>
    <lineage>
        <taxon>Eukaryota</taxon>
        <taxon>Viridiplantae</taxon>
        <taxon>Streptophyta</taxon>
        <taxon>Embryophyta</taxon>
        <taxon>Tracheophyta</taxon>
        <taxon>Spermatophyta</taxon>
        <taxon>Magnoliopsida</taxon>
        <taxon>eudicotyledons</taxon>
        <taxon>Gunneridae</taxon>
        <taxon>Pentapetalae</taxon>
        <taxon>asterids</taxon>
        <taxon>lamiids</taxon>
        <taxon>Lamiales</taxon>
        <taxon>Orobanchaceae</taxon>
        <taxon>Orobanchaceae incertae sedis</taxon>
        <taxon>Phtheirospermum</taxon>
    </lineage>
</organism>
<keyword evidence="2" id="KW-1133">Transmembrane helix</keyword>